<name>A0A142IIA4_9CAUD</name>
<dbReference type="Proteomes" id="UP000223976">
    <property type="component" value="Segment"/>
</dbReference>
<proteinExistence type="predicted"/>
<accession>A0A142IIA4</accession>
<dbReference type="EMBL" id="KU726251">
    <property type="protein sequence ID" value="AMR59692.1"/>
    <property type="molecule type" value="Genomic_DNA"/>
</dbReference>
<protein>
    <submittedName>
        <fullName evidence="1">Uncharacterized protein</fullName>
    </submittedName>
</protein>
<reference evidence="1 2" key="1">
    <citation type="submission" date="2016-02" db="EMBL/GenBank/DDBJ databases">
        <title>Complete genome sequence of a polyvalent bacteriophage, SEGD1, simultaneously inhibiting both Salmonella enterica and Escherichia coli O157:H7.</title>
        <authorList>
            <person name="Fan J."/>
            <person name="Ma J."/>
        </authorList>
    </citation>
    <scope>NUCLEOTIDE SEQUENCE [LARGE SCALE GENOMIC DNA]</scope>
</reference>
<organism evidence="1 2">
    <name type="scientific">Enterobacteria phage SEGD1</name>
    <dbReference type="NCBI Taxonomy" id="1805456"/>
    <lineage>
        <taxon>Viruses</taxon>
        <taxon>Duplodnaviria</taxon>
        <taxon>Heunggongvirae</taxon>
        <taxon>Uroviricota</taxon>
        <taxon>Caudoviricetes</taxon>
        <taxon>Chimalliviridae</taxon>
        <taxon>Seoulvirus</taxon>
        <taxon>Seoulvirus SPN3US</taxon>
    </lineage>
</organism>
<gene>
    <name evidence="1" type="ORF">SEGD1_043</name>
</gene>
<sequence length="285" mass="31725">MIDIYTDYAAVLTVNRHEGRAAPMLDLVTLGMDYGYDVALSDVYSNPLSDPADETVRLESIIVKVAVGLGNRLGIGLNPQIVFQKPKETVRILHGVLEAFEEFEDSDALYGIVSSGETPEYILENMCRYVYGDENLHFEDLITVVSPRVLTVMENFLAAESLESQKRNSDDVRQERIVAYLRLFPENPSAFVFMNLPAEPDLTVVQQSLEFRVEDVSEIDLLTMYAVGLSIIPHAEFDGAYGDLEKNLALLNVDNVPPGEILRKGLEALKVIYASGDAEVDDEQD</sequence>
<evidence type="ECO:0000313" key="2">
    <source>
        <dbReference type="Proteomes" id="UP000223976"/>
    </source>
</evidence>
<evidence type="ECO:0000313" key="1">
    <source>
        <dbReference type="EMBL" id="AMR59692.1"/>
    </source>
</evidence>